<dbReference type="SMART" id="SM00202">
    <property type="entry name" value="SR"/>
    <property type="match status" value="10"/>
</dbReference>
<evidence type="ECO:0000313" key="16">
    <source>
        <dbReference type="RefSeq" id="XP_032834133.1"/>
    </source>
</evidence>
<dbReference type="InterPro" id="IPR000859">
    <property type="entry name" value="CUB_dom"/>
</dbReference>
<dbReference type="SUPFAM" id="SSF49854">
    <property type="entry name" value="Spermadhesin, CUB domain"/>
    <property type="match status" value="1"/>
</dbReference>
<evidence type="ECO:0000256" key="6">
    <source>
        <dbReference type="ARBA" id="ARBA00022989"/>
    </source>
</evidence>
<dbReference type="SUPFAM" id="SSF50494">
    <property type="entry name" value="Trypsin-like serine proteases"/>
    <property type="match status" value="1"/>
</dbReference>
<dbReference type="Gene3D" id="3.10.250.10">
    <property type="entry name" value="SRCR-like domain"/>
    <property type="match status" value="10"/>
</dbReference>
<keyword evidence="7" id="KW-0472">Membrane</keyword>
<keyword evidence="4 11" id="KW-0732">Signal</keyword>
<protein>
    <submittedName>
        <fullName evidence="16">Deleted in malignant brain tumors 1 protein-like</fullName>
    </submittedName>
</protein>
<dbReference type="Pfam" id="PF00089">
    <property type="entry name" value="Trypsin"/>
    <property type="match status" value="1"/>
</dbReference>
<evidence type="ECO:0000313" key="15">
    <source>
        <dbReference type="Proteomes" id="UP001318040"/>
    </source>
</evidence>
<comment type="similarity">
    <text evidence="2">Belongs to the DMBT1 family.</text>
</comment>
<evidence type="ECO:0000256" key="9">
    <source>
        <dbReference type="ARBA" id="ARBA00023180"/>
    </source>
</evidence>
<evidence type="ECO:0000256" key="3">
    <source>
        <dbReference type="ARBA" id="ARBA00022692"/>
    </source>
</evidence>
<dbReference type="InterPro" id="IPR043504">
    <property type="entry name" value="Peptidase_S1_PA_chymotrypsin"/>
</dbReference>
<evidence type="ECO:0000256" key="11">
    <source>
        <dbReference type="SAM" id="SignalP"/>
    </source>
</evidence>
<feature type="domain" description="CUB" evidence="12">
    <location>
        <begin position="1181"/>
        <end position="1299"/>
    </location>
</feature>
<evidence type="ECO:0000259" key="14">
    <source>
        <dbReference type="PROSITE" id="PS50287"/>
    </source>
</evidence>
<dbReference type="RefSeq" id="XP_032834133.1">
    <property type="nucleotide sequence ID" value="XM_032978242.1"/>
</dbReference>
<dbReference type="InterPro" id="IPR009003">
    <property type="entry name" value="Peptidase_S1_PA"/>
</dbReference>
<dbReference type="SMART" id="SM00042">
    <property type="entry name" value="CUB"/>
    <property type="match status" value="1"/>
</dbReference>
<evidence type="ECO:0000256" key="8">
    <source>
        <dbReference type="ARBA" id="ARBA00023157"/>
    </source>
</evidence>
<organism evidence="15 16">
    <name type="scientific">Petromyzon marinus</name>
    <name type="common">Sea lamprey</name>
    <dbReference type="NCBI Taxonomy" id="7757"/>
    <lineage>
        <taxon>Eukaryota</taxon>
        <taxon>Metazoa</taxon>
        <taxon>Chordata</taxon>
        <taxon>Craniata</taxon>
        <taxon>Vertebrata</taxon>
        <taxon>Cyclostomata</taxon>
        <taxon>Hyperoartia</taxon>
        <taxon>Petromyzontiformes</taxon>
        <taxon>Petromyzontidae</taxon>
        <taxon>Petromyzon</taxon>
    </lineage>
</organism>
<feature type="domain" description="Peptidase S1" evidence="13">
    <location>
        <begin position="1308"/>
        <end position="1534"/>
    </location>
</feature>
<dbReference type="CDD" id="cd00041">
    <property type="entry name" value="CUB"/>
    <property type="match status" value="1"/>
</dbReference>
<dbReference type="InterPro" id="IPR036772">
    <property type="entry name" value="SRCR-like_dom_sf"/>
</dbReference>
<dbReference type="GO" id="GO:0006508">
    <property type="term" value="P:proteolysis"/>
    <property type="evidence" value="ECO:0007669"/>
    <property type="project" value="InterPro"/>
</dbReference>
<feature type="domain" description="SRCR" evidence="14">
    <location>
        <begin position="551"/>
        <end position="647"/>
    </location>
</feature>
<feature type="disulfide bond" evidence="10">
    <location>
        <begin position="1049"/>
        <end position="1059"/>
    </location>
</feature>
<evidence type="ECO:0000256" key="7">
    <source>
        <dbReference type="ARBA" id="ARBA00023136"/>
    </source>
</evidence>
<feature type="domain" description="SRCR" evidence="14">
    <location>
        <begin position="651"/>
        <end position="749"/>
    </location>
</feature>
<feature type="disulfide bond" evidence="10">
    <location>
        <begin position="399"/>
        <end position="409"/>
    </location>
</feature>
<evidence type="ECO:0000256" key="10">
    <source>
        <dbReference type="PROSITE-ProRule" id="PRU00196"/>
    </source>
</evidence>
<keyword evidence="9" id="KW-0325">Glycoprotein</keyword>
<feature type="domain" description="SRCR" evidence="14">
    <location>
        <begin position="990"/>
        <end position="1080"/>
    </location>
</feature>
<evidence type="ECO:0000256" key="1">
    <source>
        <dbReference type="ARBA" id="ARBA00004167"/>
    </source>
</evidence>
<feature type="disulfide bond" evidence="10">
    <location>
        <begin position="616"/>
        <end position="626"/>
    </location>
</feature>
<reference evidence="16" key="1">
    <citation type="submission" date="2025-08" db="UniProtKB">
        <authorList>
            <consortium name="RefSeq"/>
        </authorList>
    </citation>
    <scope>IDENTIFICATION</scope>
    <source>
        <tissue evidence="16">Sperm</tissue>
    </source>
</reference>
<dbReference type="Pfam" id="PF00431">
    <property type="entry name" value="CUB"/>
    <property type="match status" value="1"/>
</dbReference>
<evidence type="ECO:0000256" key="5">
    <source>
        <dbReference type="ARBA" id="ARBA00022737"/>
    </source>
</evidence>
<dbReference type="InterPro" id="IPR001190">
    <property type="entry name" value="SRCR"/>
</dbReference>
<dbReference type="Gene3D" id="2.60.120.290">
    <property type="entry name" value="Spermadhesin, CUB domain"/>
    <property type="match status" value="1"/>
</dbReference>
<dbReference type="InterPro" id="IPR001254">
    <property type="entry name" value="Trypsin_dom"/>
</dbReference>
<comment type="caution">
    <text evidence="10">Lacks conserved residue(s) required for the propagation of feature annotation.</text>
</comment>
<evidence type="ECO:0000256" key="4">
    <source>
        <dbReference type="ARBA" id="ARBA00022729"/>
    </source>
</evidence>
<dbReference type="Proteomes" id="UP001318040">
    <property type="component" value="Chromosome 66"/>
</dbReference>
<feature type="disulfide bond" evidence="10">
    <location>
        <begin position="720"/>
        <end position="730"/>
    </location>
</feature>
<keyword evidence="8 10" id="KW-1015">Disulfide bond</keyword>
<keyword evidence="6" id="KW-1133">Transmembrane helix</keyword>
<feature type="domain" description="SRCR" evidence="14">
    <location>
        <begin position="119"/>
        <end position="216"/>
    </location>
</feature>
<keyword evidence="5" id="KW-0677">Repeat</keyword>
<dbReference type="Gene3D" id="2.40.10.10">
    <property type="entry name" value="Trypsin-like serine proteases"/>
    <property type="match status" value="1"/>
</dbReference>
<proteinExistence type="inferred from homology"/>
<evidence type="ECO:0000259" key="13">
    <source>
        <dbReference type="PROSITE" id="PS50240"/>
    </source>
</evidence>
<dbReference type="PANTHER" id="PTHR19331">
    <property type="entry name" value="SCAVENGER RECEPTOR DOMAIN-CONTAINING"/>
    <property type="match status" value="1"/>
</dbReference>
<dbReference type="PROSITE" id="PS50287">
    <property type="entry name" value="SRCR_2"/>
    <property type="match status" value="10"/>
</dbReference>
<feature type="domain" description="SRCR" evidence="14">
    <location>
        <begin position="434"/>
        <end position="532"/>
    </location>
</feature>
<dbReference type="Pfam" id="PF00530">
    <property type="entry name" value="SRCR"/>
    <property type="match status" value="10"/>
</dbReference>
<dbReference type="FunFam" id="3.10.250.10:FF:000016">
    <property type="entry name" value="Scavenger receptor cysteine-rich protein type 12"/>
    <property type="match status" value="4"/>
</dbReference>
<evidence type="ECO:0000259" key="12">
    <source>
        <dbReference type="PROSITE" id="PS01180"/>
    </source>
</evidence>
<feature type="disulfide bond" evidence="10">
    <location>
        <begin position="1153"/>
        <end position="1163"/>
    </location>
</feature>
<feature type="domain" description="SRCR" evidence="14">
    <location>
        <begin position="1084"/>
        <end position="1182"/>
    </location>
</feature>
<dbReference type="KEGG" id="pmrn:116956549"/>
<name>A0AAJ7UCW9_PETMA</name>
<dbReference type="PANTHER" id="PTHR19331:SF465">
    <property type="entry name" value="EGG PEPTIDE SPERACT RECEPTOR"/>
    <property type="match status" value="1"/>
</dbReference>
<dbReference type="SMART" id="SM00020">
    <property type="entry name" value="Tryp_SPc"/>
    <property type="match status" value="1"/>
</dbReference>
<feature type="domain" description="SRCR" evidence="14">
    <location>
        <begin position="220"/>
        <end position="317"/>
    </location>
</feature>
<dbReference type="PRINTS" id="PR00258">
    <property type="entry name" value="SPERACTRCPTR"/>
</dbReference>
<dbReference type="GO" id="GO:0016020">
    <property type="term" value="C:membrane"/>
    <property type="evidence" value="ECO:0007669"/>
    <property type="project" value="UniProtKB-SubCell"/>
</dbReference>
<dbReference type="InterPro" id="IPR035914">
    <property type="entry name" value="Sperma_CUB_dom_sf"/>
</dbReference>
<feature type="chain" id="PRO_5042566523" evidence="11">
    <location>
        <begin position="24"/>
        <end position="1541"/>
    </location>
</feature>
<dbReference type="PROSITE" id="PS01180">
    <property type="entry name" value="CUB"/>
    <property type="match status" value="1"/>
</dbReference>
<sequence length="1541" mass="166528">MAGIWLSPRLLLWILVIAQTGQTQTTTTIASTAALSTPSKTESTTSTTPVTTVTIQTPPATTAYPWIITNSSTRAALSTTTSTTDSTTSTTPVTTDTIQTTPATTAYPWIITNSSNAALRLVDRQYSCQGRVEILQNGTWESVCFYYPSISYAVCQELGCGQSINYNYYYVEWYNTAWTASCTGLEKSMSQCTLSRQNQYCSGGYWDPTKSYVSCSAAGLRLVGGANRCEGRMEVYKNGVWGELCSSTLNRDIADGICRLLGCGWSLAYGSNVSAFGLGQGTIFPDNLSSPGNRIYDNLVYGTNNCSLSQTAAIICEASGNRNQSLIITGPTNDMIHLVDREMECQGRVEIFNNGEWGTICRSTSYMGNVACRELGCGYEISSTRYNTPLPVPTLSVQCDIAANNISECNVTPRNKYDCLQEGYYYTLCSAKGLRLVGGTNRCEGRVAISRNGVWNEICDSTVDTQDADMICHLLDCGWSVARGMMSQFGVGAGTILPDNLVCSPYPNQIFDCLQIGTNNCSQLQTAAIICEASGTANPQVIVTETENGTIRLVDREMNCRGRVEINNNGTWGSLCDAGWTLGGADVVCRQMQCGNAVDNQAYYGKGPSPKWTATCGSLEDSLFKCTLTEGNPNSCTRISDAGVQCTGAGLRLVSGRNRCEGRVEVLKSSVWSGVCSSALDTHGADTICRLLGCGWSLSHGSLTQFMNTSARVLSDNVACAAFPNTIFDCLQTGTQNCSNMETAAVICEAAEPTSPQLIITASIDGTIQLVDRDVMCQGKVEIYNNGSASTLCRDSWDENQSEIVCQQLNCGSSAQFAYYGNEQYYFGIGRGTSQNARCGGTEQALTDCTLSPENSFTCTNKGPAGVVCTAAGLRLVGGANRCEGRMEVYKNGVWGELCSSTLNRDIADGICHLLGCGWSLAYGSNVSTFGLGQGTIFPDNLSSITGNIFSSLQYGTNNCSYDQTAAIICEAAGTANHSLFVTGSTNGRVRLVDRELECQGRVEVFHNGSWGTLCGSSWDVCGELQCGSLASAITHHGLLQRPTWNAYCSGMEQSLADCNLMPGNKYQCAHSGYAGVVCSAAGVRLLGGNSSCEGLLEVYRNGVWAGLCSSVLDYQDADVICRFLHCGKASFVGNTTEFGLGSTSVLSQSIACVKTATSIGNCSWVDSVPCHYTQAASVICAVPVEKTIVFSGYDGVILSNNFTMDDKSLTYTFVIQSRSPNAIKIKIENISLQESNSCVLQRLEVWDGQVSEGNSLAVLCGGAAVGQHIKSTKQVISLVLKTRGPLDGRGFNISYTSIKVTRPSVPVTCGTTSVHTQSPWVVQMQNVYGYSSCNGALIGIRWILTSATCVYNRPVYEWRVNWFGYFDSGWWAWWHWTWSGNIAVANIFVHPKYNASRPDYDIALVELSQSIQPTEYINPACLPYFSEAVPFSGKYCYLHSTSGRESLPYSIIDTNECKSFQFNNSGITSRMICTQSEQCRDMSPQFLMCQGVDGLWYVAGIGNRLVRCEPNGIDLRAFARVRKFVGFIKATSGLEAYHQV</sequence>
<feature type="disulfide bond" evidence="10">
    <location>
        <begin position="839"/>
        <end position="849"/>
    </location>
</feature>
<comment type="subcellular location">
    <subcellularLocation>
        <location evidence="1">Membrane</location>
        <topology evidence="1">Single-pass membrane protein</topology>
    </subcellularLocation>
</comment>
<dbReference type="FunFam" id="3.10.250.10:FF:000004">
    <property type="entry name" value="Scavenger receptor cysteine-rich type 1 protein M130"/>
    <property type="match status" value="1"/>
</dbReference>
<feature type="domain" description="SRCR" evidence="14">
    <location>
        <begin position="768"/>
        <end position="870"/>
    </location>
</feature>
<accession>A0AAJ7UCW9</accession>
<dbReference type="GO" id="GO:0004252">
    <property type="term" value="F:serine-type endopeptidase activity"/>
    <property type="evidence" value="ECO:0007669"/>
    <property type="project" value="InterPro"/>
</dbReference>
<feature type="domain" description="SRCR" evidence="14">
    <location>
        <begin position="874"/>
        <end position="971"/>
    </location>
</feature>
<feature type="disulfide bond" evidence="10">
    <location>
        <begin position="182"/>
        <end position="192"/>
    </location>
</feature>
<feature type="signal peptide" evidence="11">
    <location>
        <begin position="1"/>
        <end position="23"/>
    </location>
</feature>
<feature type="disulfide bond" evidence="10">
    <location>
        <begin position="503"/>
        <end position="513"/>
    </location>
</feature>
<keyword evidence="3" id="KW-0812">Transmembrane</keyword>
<evidence type="ECO:0000256" key="2">
    <source>
        <dbReference type="ARBA" id="ARBA00009931"/>
    </source>
</evidence>
<feature type="domain" description="SRCR" evidence="14">
    <location>
        <begin position="336"/>
        <end position="430"/>
    </location>
</feature>
<gene>
    <name evidence="16" type="primary">LOC116956549</name>
</gene>
<keyword evidence="15" id="KW-1185">Reference proteome</keyword>
<dbReference type="PROSITE" id="PS50240">
    <property type="entry name" value="TRYPSIN_DOM"/>
    <property type="match status" value="1"/>
</dbReference>
<dbReference type="SUPFAM" id="SSF56487">
    <property type="entry name" value="SRCR-like"/>
    <property type="match status" value="10"/>
</dbReference>